<evidence type="ECO:0000256" key="1">
    <source>
        <dbReference type="SAM" id="MobiDB-lite"/>
    </source>
</evidence>
<name>F7Q2G9_9MOLU</name>
<comment type="caution">
    <text evidence="2">The sequence shown here is derived from an EMBL/GenBank/DDBJ whole genome shotgun (WGS) entry which is preliminary data.</text>
</comment>
<evidence type="ECO:0000313" key="2">
    <source>
        <dbReference type="EMBL" id="ERJ11962.1"/>
    </source>
</evidence>
<sequence length="305" mass="35385">MKKIIVLVLILMGISFLSGCEEMTEEQQMEVGEQIEKTLSTIKGDESVILHFDVQYNEDETQQYDIYINKNKHYASLQMPKQDQPSLRDYRYVFYNEDGTLRAYYEYNDREESFGTSGSVVGKEGYIFKKLSYQQYEIPNLTLSVEHIISMINSESVTLNEVNTTDEELEDFTLYQATFKLNYFIENNPSVLSGLYGEKVTSNDYESLKDTEQTMLFGYDEKTDEIRYVSYNQESVLDVINGDFKDIKLEIFINAVSEGAEEKMLELENSSFFPELEKEDQEQGSETNPNQDSSHTEQDNETTTE</sequence>
<accession>F7Q2G9</accession>
<keyword evidence="3" id="KW-1185">Reference proteome</keyword>
<feature type="region of interest" description="Disordered" evidence="1">
    <location>
        <begin position="266"/>
        <end position="305"/>
    </location>
</feature>
<feature type="compositionally biased region" description="Polar residues" evidence="1">
    <location>
        <begin position="284"/>
        <end position="293"/>
    </location>
</feature>
<evidence type="ECO:0000313" key="3">
    <source>
        <dbReference type="Proteomes" id="UP000005707"/>
    </source>
</evidence>
<keyword evidence="2" id="KW-0449">Lipoprotein</keyword>
<dbReference type="EMBL" id="AFNU02000006">
    <property type="protein sequence ID" value="ERJ11962.1"/>
    <property type="molecule type" value="Genomic_DNA"/>
</dbReference>
<dbReference type="AlphaFoldDB" id="F7Q2G9"/>
<gene>
    <name evidence="2" type="ORF">HLPCO_001876</name>
</gene>
<dbReference type="PROSITE" id="PS51257">
    <property type="entry name" value="PROKAR_LIPOPROTEIN"/>
    <property type="match status" value="1"/>
</dbReference>
<proteinExistence type="predicted"/>
<dbReference type="RefSeq" id="WP_008827176.1">
    <property type="nucleotide sequence ID" value="NZ_AFNU02000006.1"/>
</dbReference>
<protein>
    <submittedName>
        <fullName evidence="2">Membrane lipoprotein</fullName>
    </submittedName>
</protein>
<reference evidence="2 3" key="1">
    <citation type="journal article" date="2011" name="J. Bacteriol.">
        <title>Genome sequence of Haloplasma contractile, an unusual contractile bacterium from a deep-sea anoxic brine lake.</title>
        <authorList>
            <person name="Antunes A."/>
            <person name="Alam I."/>
            <person name="El Dorry H."/>
            <person name="Siam R."/>
            <person name="Robertson A."/>
            <person name="Bajic V.B."/>
            <person name="Stingl U."/>
        </authorList>
    </citation>
    <scope>NUCLEOTIDE SEQUENCE [LARGE SCALE GENOMIC DNA]</scope>
    <source>
        <strain evidence="2 3">SSD-17B</strain>
    </source>
</reference>
<dbReference type="InParanoid" id="F7Q2G9"/>
<dbReference type="Proteomes" id="UP000005707">
    <property type="component" value="Unassembled WGS sequence"/>
</dbReference>
<reference evidence="2 3" key="2">
    <citation type="journal article" date="2013" name="PLoS ONE">
        <title>INDIGO - INtegrated Data Warehouse of MIcrobial GenOmes with Examples from the Red Sea Extremophiles.</title>
        <authorList>
            <person name="Alam I."/>
            <person name="Antunes A."/>
            <person name="Kamau A.A."/>
            <person name="Ba Alawi W."/>
            <person name="Kalkatawi M."/>
            <person name="Stingl U."/>
            <person name="Bajic V.B."/>
        </authorList>
    </citation>
    <scope>NUCLEOTIDE SEQUENCE [LARGE SCALE GENOMIC DNA]</scope>
    <source>
        <strain evidence="2 3">SSD-17B</strain>
    </source>
</reference>
<organism evidence="2 3">
    <name type="scientific">Haloplasma contractile SSD-17B</name>
    <dbReference type="NCBI Taxonomy" id="1033810"/>
    <lineage>
        <taxon>Bacteria</taxon>
        <taxon>Bacillati</taxon>
        <taxon>Mycoplasmatota</taxon>
        <taxon>Mollicutes</taxon>
        <taxon>Haloplasmatales</taxon>
        <taxon>Haloplasmataceae</taxon>
        <taxon>Haloplasma</taxon>
    </lineage>
</organism>